<dbReference type="SUPFAM" id="SSF55073">
    <property type="entry name" value="Nucleotide cyclase"/>
    <property type="match status" value="1"/>
</dbReference>
<dbReference type="GO" id="GO:0043709">
    <property type="term" value="P:cell adhesion involved in single-species biofilm formation"/>
    <property type="evidence" value="ECO:0007669"/>
    <property type="project" value="TreeGrafter"/>
</dbReference>
<dbReference type="GO" id="GO:0052621">
    <property type="term" value="F:diguanylate cyclase activity"/>
    <property type="evidence" value="ECO:0007669"/>
    <property type="project" value="TreeGrafter"/>
</dbReference>
<dbReference type="SMART" id="SM00267">
    <property type="entry name" value="GGDEF"/>
    <property type="match status" value="1"/>
</dbReference>
<dbReference type="InterPro" id="IPR029787">
    <property type="entry name" value="Nucleotide_cyclase"/>
</dbReference>
<dbReference type="NCBIfam" id="TIGR00254">
    <property type="entry name" value="GGDEF"/>
    <property type="match status" value="1"/>
</dbReference>
<name>A0A8J3BY65_9ACTN</name>
<dbReference type="InterPro" id="IPR050469">
    <property type="entry name" value="Diguanylate_Cyclase"/>
</dbReference>
<keyword evidence="3" id="KW-1185">Reference proteome</keyword>
<dbReference type="RefSeq" id="WP_229715636.1">
    <property type="nucleotide sequence ID" value="NZ_BMMX01000003.1"/>
</dbReference>
<feature type="domain" description="GGDEF" evidence="1">
    <location>
        <begin position="396"/>
        <end position="529"/>
    </location>
</feature>
<dbReference type="Proteomes" id="UP000656042">
    <property type="component" value="Unassembled WGS sequence"/>
</dbReference>
<gene>
    <name evidence="2" type="ORF">GCM10012284_13950</name>
</gene>
<dbReference type="PANTHER" id="PTHR45138">
    <property type="entry name" value="REGULATORY COMPONENTS OF SENSORY TRANSDUCTION SYSTEM"/>
    <property type="match status" value="1"/>
</dbReference>
<dbReference type="GO" id="GO:1902201">
    <property type="term" value="P:negative regulation of bacterial-type flagellum-dependent cell motility"/>
    <property type="evidence" value="ECO:0007669"/>
    <property type="project" value="TreeGrafter"/>
</dbReference>
<dbReference type="InterPro" id="IPR043128">
    <property type="entry name" value="Rev_trsase/Diguanyl_cyclase"/>
</dbReference>
<proteinExistence type="predicted"/>
<dbReference type="FunFam" id="3.30.70.270:FF:000001">
    <property type="entry name" value="Diguanylate cyclase domain protein"/>
    <property type="match status" value="1"/>
</dbReference>
<dbReference type="CDD" id="cd01949">
    <property type="entry name" value="GGDEF"/>
    <property type="match status" value="1"/>
</dbReference>
<comment type="caution">
    <text evidence="2">The sequence shown here is derived from an EMBL/GenBank/DDBJ whole genome shotgun (WGS) entry which is preliminary data.</text>
</comment>
<dbReference type="Pfam" id="PF00990">
    <property type="entry name" value="GGDEF"/>
    <property type="match status" value="1"/>
</dbReference>
<reference evidence="2" key="2">
    <citation type="submission" date="2020-09" db="EMBL/GenBank/DDBJ databases">
        <authorList>
            <person name="Sun Q."/>
            <person name="Zhou Y."/>
        </authorList>
    </citation>
    <scope>NUCLEOTIDE SEQUENCE</scope>
    <source>
        <strain evidence="2">CGMCC 4.7299</strain>
    </source>
</reference>
<evidence type="ECO:0000259" key="1">
    <source>
        <dbReference type="PROSITE" id="PS50887"/>
    </source>
</evidence>
<evidence type="ECO:0000313" key="2">
    <source>
        <dbReference type="EMBL" id="GGK81223.1"/>
    </source>
</evidence>
<protein>
    <recommendedName>
        <fullName evidence="1">GGDEF domain-containing protein</fullName>
    </recommendedName>
</protein>
<dbReference type="InterPro" id="IPR011990">
    <property type="entry name" value="TPR-like_helical_dom_sf"/>
</dbReference>
<dbReference type="EMBL" id="BMMX01000003">
    <property type="protein sequence ID" value="GGK81223.1"/>
    <property type="molecule type" value="Genomic_DNA"/>
</dbReference>
<dbReference type="Gene3D" id="1.25.40.10">
    <property type="entry name" value="Tetratricopeptide repeat domain"/>
    <property type="match status" value="1"/>
</dbReference>
<dbReference type="SUPFAM" id="SSF48452">
    <property type="entry name" value="TPR-like"/>
    <property type="match status" value="1"/>
</dbReference>
<evidence type="ECO:0000313" key="3">
    <source>
        <dbReference type="Proteomes" id="UP000656042"/>
    </source>
</evidence>
<dbReference type="GO" id="GO:0005886">
    <property type="term" value="C:plasma membrane"/>
    <property type="evidence" value="ECO:0007669"/>
    <property type="project" value="TreeGrafter"/>
</dbReference>
<sequence>MTTEAAAPARPRADGERAALAAELTGLESRPVSDFRDLSAPAEAIAMRAAELDAPELVQRARLLEVGVLLRLGRSADGGRRAHQILAWAQQHGDAYLTARAHRELCVFFRQVGSLTDALTHALQGVAHLADAVTPSIRARHLMSLAVALDDNGSHAEAQRRYAEALDIAVATADHDLTLCLLNNMAYTAYENGDEGAATRLIGRMEDARSRLERPFSANELDTIARVHLMAGRYADVETALHPVLDAGQSALVSNEGDALAECLLTLTEARRVAGDFPQAQLALDAAVRMCEERGLQGVRTRAREEQAVLYACTGRFREAYEEHRAFHADATALHCIQREARAGALQAVFEATEARRASEHFREMAHRDALTGLHNRRHVNDRLPALLGDAAARDAPISVAILDLDHFKQINDTLSHSVGDEVLQQLARLLAEAATGSEIAARLGGEEFLLILPDVGAAEAVERCERLRRRIREHDWTPITGGLPVTTSIGVTTADSGRSSVSALLSQADRNLYAAKRDGRDRVVRDAAPGLMSNSTSTG</sequence>
<dbReference type="PROSITE" id="PS50887">
    <property type="entry name" value="GGDEF"/>
    <property type="match status" value="1"/>
</dbReference>
<organism evidence="2 3">
    <name type="scientific">Mangrovihabitans endophyticus</name>
    <dbReference type="NCBI Taxonomy" id="1751298"/>
    <lineage>
        <taxon>Bacteria</taxon>
        <taxon>Bacillati</taxon>
        <taxon>Actinomycetota</taxon>
        <taxon>Actinomycetes</taxon>
        <taxon>Micromonosporales</taxon>
        <taxon>Micromonosporaceae</taxon>
        <taxon>Mangrovihabitans</taxon>
    </lineage>
</organism>
<dbReference type="InterPro" id="IPR000160">
    <property type="entry name" value="GGDEF_dom"/>
</dbReference>
<dbReference type="PANTHER" id="PTHR45138:SF9">
    <property type="entry name" value="DIGUANYLATE CYCLASE DGCM-RELATED"/>
    <property type="match status" value="1"/>
</dbReference>
<accession>A0A8J3BY65</accession>
<dbReference type="Gene3D" id="3.30.70.270">
    <property type="match status" value="1"/>
</dbReference>
<dbReference type="AlphaFoldDB" id="A0A8J3BY65"/>
<reference evidence="2" key="1">
    <citation type="journal article" date="2014" name="Int. J. Syst. Evol. Microbiol.">
        <title>Complete genome sequence of Corynebacterium casei LMG S-19264T (=DSM 44701T), isolated from a smear-ripened cheese.</title>
        <authorList>
            <consortium name="US DOE Joint Genome Institute (JGI-PGF)"/>
            <person name="Walter F."/>
            <person name="Albersmeier A."/>
            <person name="Kalinowski J."/>
            <person name="Ruckert C."/>
        </authorList>
    </citation>
    <scope>NUCLEOTIDE SEQUENCE</scope>
    <source>
        <strain evidence="2">CGMCC 4.7299</strain>
    </source>
</reference>